<dbReference type="AlphaFoldDB" id="A0A0D7BSR9"/>
<gene>
    <name evidence="2" type="ORF">CYLTODRAFT_417251</name>
</gene>
<feature type="compositionally biased region" description="Basic residues" evidence="1">
    <location>
        <begin position="1"/>
        <end position="10"/>
    </location>
</feature>
<sequence>MARSRARKPQHPALPQPLPPPAQVSSQSRSEIAITAAFDPILNPGGHECHWAGLTVDQLSTRVLPDNAPHLQLASQWYVYHDPNIKSGPRQAGGNTAVARTTKAITPYTSVKKVSKSASTTAKVSATRSKSARTQIIDFVIILHDVAKKHLRAPIRLPDGTTSRIDVKGT</sequence>
<accession>A0A0D7BSR9</accession>
<evidence type="ECO:0000313" key="3">
    <source>
        <dbReference type="Proteomes" id="UP000054007"/>
    </source>
</evidence>
<feature type="non-terminal residue" evidence="2">
    <location>
        <position position="170"/>
    </location>
</feature>
<reference evidence="2 3" key="1">
    <citation type="journal article" date="2015" name="Fungal Genet. Biol.">
        <title>Evolution of novel wood decay mechanisms in Agaricales revealed by the genome sequences of Fistulina hepatica and Cylindrobasidium torrendii.</title>
        <authorList>
            <person name="Floudas D."/>
            <person name="Held B.W."/>
            <person name="Riley R."/>
            <person name="Nagy L.G."/>
            <person name="Koehler G."/>
            <person name="Ransdell A.S."/>
            <person name="Younus H."/>
            <person name="Chow J."/>
            <person name="Chiniquy J."/>
            <person name="Lipzen A."/>
            <person name="Tritt A."/>
            <person name="Sun H."/>
            <person name="Haridas S."/>
            <person name="LaButti K."/>
            <person name="Ohm R.A."/>
            <person name="Kues U."/>
            <person name="Blanchette R.A."/>
            <person name="Grigoriev I.V."/>
            <person name="Minto R.E."/>
            <person name="Hibbett D.S."/>
        </authorList>
    </citation>
    <scope>NUCLEOTIDE SEQUENCE [LARGE SCALE GENOMIC DNA]</scope>
    <source>
        <strain evidence="2 3">FP15055 ss-10</strain>
    </source>
</reference>
<dbReference type="EMBL" id="KN880437">
    <property type="protein sequence ID" value="KIY73290.1"/>
    <property type="molecule type" value="Genomic_DNA"/>
</dbReference>
<name>A0A0D7BSR9_9AGAR</name>
<organism evidence="2 3">
    <name type="scientific">Cylindrobasidium torrendii FP15055 ss-10</name>
    <dbReference type="NCBI Taxonomy" id="1314674"/>
    <lineage>
        <taxon>Eukaryota</taxon>
        <taxon>Fungi</taxon>
        <taxon>Dikarya</taxon>
        <taxon>Basidiomycota</taxon>
        <taxon>Agaricomycotina</taxon>
        <taxon>Agaricomycetes</taxon>
        <taxon>Agaricomycetidae</taxon>
        <taxon>Agaricales</taxon>
        <taxon>Marasmiineae</taxon>
        <taxon>Physalacriaceae</taxon>
        <taxon>Cylindrobasidium</taxon>
    </lineage>
</organism>
<feature type="region of interest" description="Disordered" evidence="1">
    <location>
        <begin position="1"/>
        <end position="29"/>
    </location>
</feature>
<proteinExistence type="predicted"/>
<protein>
    <submittedName>
        <fullName evidence="2">Uncharacterized protein</fullName>
    </submittedName>
</protein>
<keyword evidence="3" id="KW-1185">Reference proteome</keyword>
<feature type="compositionally biased region" description="Pro residues" evidence="1">
    <location>
        <begin position="12"/>
        <end position="22"/>
    </location>
</feature>
<dbReference type="Proteomes" id="UP000054007">
    <property type="component" value="Unassembled WGS sequence"/>
</dbReference>
<evidence type="ECO:0000313" key="2">
    <source>
        <dbReference type="EMBL" id="KIY73290.1"/>
    </source>
</evidence>
<evidence type="ECO:0000256" key="1">
    <source>
        <dbReference type="SAM" id="MobiDB-lite"/>
    </source>
</evidence>